<evidence type="ECO:0000256" key="2">
    <source>
        <dbReference type="ARBA" id="ARBA00006175"/>
    </source>
</evidence>
<dbReference type="Pfam" id="PF00230">
    <property type="entry name" value="MIP"/>
    <property type="match status" value="1"/>
</dbReference>
<keyword evidence="10" id="KW-1185">Reference proteome</keyword>
<organism evidence="9 10">
    <name type="scientific">Nezara viridula</name>
    <name type="common">Southern green stink bug</name>
    <name type="synonym">Cimex viridulus</name>
    <dbReference type="NCBI Taxonomy" id="85310"/>
    <lineage>
        <taxon>Eukaryota</taxon>
        <taxon>Metazoa</taxon>
        <taxon>Ecdysozoa</taxon>
        <taxon>Arthropoda</taxon>
        <taxon>Hexapoda</taxon>
        <taxon>Insecta</taxon>
        <taxon>Pterygota</taxon>
        <taxon>Neoptera</taxon>
        <taxon>Paraneoptera</taxon>
        <taxon>Hemiptera</taxon>
        <taxon>Heteroptera</taxon>
        <taxon>Panheteroptera</taxon>
        <taxon>Pentatomomorpha</taxon>
        <taxon>Pentatomoidea</taxon>
        <taxon>Pentatomidae</taxon>
        <taxon>Pentatominae</taxon>
        <taxon>Nezara</taxon>
    </lineage>
</organism>
<keyword evidence="6 8" id="KW-0472">Membrane</keyword>
<feature type="transmembrane region" description="Helical" evidence="8">
    <location>
        <begin position="93"/>
        <end position="118"/>
    </location>
</feature>
<dbReference type="InterPro" id="IPR023271">
    <property type="entry name" value="Aquaporin-like"/>
</dbReference>
<feature type="compositionally biased region" description="Basic and acidic residues" evidence="7">
    <location>
        <begin position="150"/>
        <end position="166"/>
    </location>
</feature>
<keyword evidence="3" id="KW-0813">Transport</keyword>
<keyword evidence="4 8" id="KW-0812">Transmembrane</keyword>
<evidence type="ECO:0000256" key="1">
    <source>
        <dbReference type="ARBA" id="ARBA00004141"/>
    </source>
</evidence>
<dbReference type="InterPro" id="IPR034294">
    <property type="entry name" value="Aquaporin_transptr"/>
</dbReference>
<protein>
    <submittedName>
        <fullName evidence="9">Uncharacterized protein</fullName>
    </submittedName>
</protein>
<dbReference type="GO" id="GO:0015250">
    <property type="term" value="F:water channel activity"/>
    <property type="evidence" value="ECO:0007669"/>
    <property type="project" value="TreeGrafter"/>
</dbReference>
<reference evidence="9" key="1">
    <citation type="submission" date="2022-01" db="EMBL/GenBank/DDBJ databases">
        <authorList>
            <person name="King R."/>
        </authorList>
    </citation>
    <scope>NUCLEOTIDE SEQUENCE</scope>
</reference>
<gene>
    <name evidence="9" type="ORF">NEZAVI_LOCUS12797</name>
</gene>
<dbReference type="PANTHER" id="PTHR19139:SF268">
    <property type="entry name" value="NEUROGENIC PROTEIN BIG BRAIN"/>
    <property type="match status" value="1"/>
</dbReference>
<dbReference type="Proteomes" id="UP001152798">
    <property type="component" value="Chromosome 6"/>
</dbReference>
<dbReference type="Gene3D" id="1.20.1080.10">
    <property type="entry name" value="Glycerol uptake facilitator protein"/>
    <property type="match status" value="1"/>
</dbReference>
<dbReference type="InterPro" id="IPR022357">
    <property type="entry name" value="MIP_CS"/>
</dbReference>
<dbReference type="AlphaFoldDB" id="A0A9P0MRC6"/>
<evidence type="ECO:0000313" key="10">
    <source>
        <dbReference type="Proteomes" id="UP001152798"/>
    </source>
</evidence>
<evidence type="ECO:0000256" key="7">
    <source>
        <dbReference type="SAM" id="MobiDB-lite"/>
    </source>
</evidence>
<name>A0A9P0MRC6_NEZVI</name>
<evidence type="ECO:0000256" key="8">
    <source>
        <dbReference type="SAM" id="Phobius"/>
    </source>
</evidence>
<evidence type="ECO:0000256" key="3">
    <source>
        <dbReference type="ARBA" id="ARBA00022448"/>
    </source>
</evidence>
<dbReference type="PANTHER" id="PTHR19139">
    <property type="entry name" value="AQUAPORIN TRANSPORTER"/>
    <property type="match status" value="1"/>
</dbReference>
<comment type="similarity">
    <text evidence="2">Belongs to the MIP/aquaporin (TC 1.A.8) family.</text>
</comment>
<accession>A0A9P0MRC6</accession>
<dbReference type="SUPFAM" id="SSF81338">
    <property type="entry name" value="Aquaporin-like"/>
    <property type="match status" value="1"/>
</dbReference>
<dbReference type="PROSITE" id="PS00221">
    <property type="entry name" value="MIP"/>
    <property type="match status" value="1"/>
</dbReference>
<dbReference type="OrthoDB" id="3222at2759"/>
<evidence type="ECO:0000256" key="5">
    <source>
        <dbReference type="ARBA" id="ARBA00022989"/>
    </source>
</evidence>
<evidence type="ECO:0000256" key="4">
    <source>
        <dbReference type="ARBA" id="ARBA00022692"/>
    </source>
</evidence>
<evidence type="ECO:0000256" key="6">
    <source>
        <dbReference type="ARBA" id="ARBA00023136"/>
    </source>
</evidence>
<proteinExistence type="inferred from homology"/>
<keyword evidence="5 8" id="KW-1133">Transmembrane helix</keyword>
<dbReference type="InterPro" id="IPR000425">
    <property type="entry name" value="MIP"/>
</dbReference>
<sequence length="173" mass="18990">MTVLQNTTWRTHGARSVCIVEIGGDYRGICVELQSHPVSSHGFQQSGPYSILASRNILMMERICHTSSFGAQVNPAVSIAMALTRHISFLRGIMFVISQCGGGIAGAALLYGFSFPFLCSISGNPLQRNSFIQDLSPKTRTPPEDQLPGSDDRADESDTRGRERGQRFPRWVS</sequence>
<dbReference type="GO" id="GO:0005886">
    <property type="term" value="C:plasma membrane"/>
    <property type="evidence" value="ECO:0007669"/>
    <property type="project" value="TreeGrafter"/>
</dbReference>
<feature type="region of interest" description="Disordered" evidence="7">
    <location>
        <begin position="134"/>
        <end position="173"/>
    </location>
</feature>
<dbReference type="EMBL" id="OV725082">
    <property type="protein sequence ID" value="CAH1404378.1"/>
    <property type="molecule type" value="Genomic_DNA"/>
</dbReference>
<comment type="subcellular location">
    <subcellularLocation>
        <location evidence="1">Membrane</location>
        <topology evidence="1">Multi-pass membrane protein</topology>
    </subcellularLocation>
</comment>
<evidence type="ECO:0000313" key="9">
    <source>
        <dbReference type="EMBL" id="CAH1404378.1"/>
    </source>
</evidence>